<evidence type="ECO:0000313" key="1">
    <source>
        <dbReference type="EMBL" id="GBP48839.1"/>
    </source>
</evidence>
<evidence type="ECO:0000313" key="2">
    <source>
        <dbReference type="Proteomes" id="UP000299102"/>
    </source>
</evidence>
<organism evidence="1 2">
    <name type="scientific">Eumeta variegata</name>
    <name type="common">Bagworm moth</name>
    <name type="synonym">Eumeta japonica</name>
    <dbReference type="NCBI Taxonomy" id="151549"/>
    <lineage>
        <taxon>Eukaryota</taxon>
        <taxon>Metazoa</taxon>
        <taxon>Ecdysozoa</taxon>
        <taxon>Arthropoda</taxon>
        <taxon>Hexapoda</taxon>
        <taxon>Insecta</taxon>
        <taxon>Pterygota</taxon>
        <taxon>Neoptera</taxon>
        <taxon>Endopterygota</taxon>
        <taxon>Lepidoptera</taxon>
        <taxon>Glossata</taxon>
        <taxon>Ditrysia</taxon>
        <taxon>Tineoidea</taxon>
        <taxon>Psychidae</taxon>
        <taxon>Oiketicinae</taxon>
        <taxon>Eumeta</taxon>
    </lineage>
</organism>
<gene>
    <name evidence="1" type="ORF">EVAR_8447_1</name>
</gene>
<dbReference type="PANTHER" id="PTHR19446">
    <property type="entry name" value="REVERSE TRANSCRIPTASES"/>
    <property type="match status" value="1"/>
</dbReference>
<name>A0A4C1WEH6_EUMVA</name>
<dbReference type="STRING" id="151549.A0A4C1WEH6"/>
<dbReference type="Proteomes" id="UP000299102">
    <property type="component" value="Unassembled WGS sequence"/>
</dbReference>
<protein>
    <recommendedName>
        <fullName evidence="3">Reverse transcriptase domain-containing protein</fullName>
    </recommendedName>
</protein>
<comment type="caution">
    <text evidence="1">The sequence shown here is derived from an EMBL/GenBank/DDBJ whole genome shotgun (WGS) entry which is preliminary data.</text>
</comment>
<reference evidence="1 2" key="1">
    <citation type="journal article" date="2019" name="Commun. Biol.">
        <title>The bagworm genome reveals a unique fibroin gene that provides high tensile strength.</title>
        <authorList>
            <person name="Kono N."/>
            <person name="Nakamura H."/>
            <person name="Ohtoshi R."/>
            <person name="Tomita M."/>
            <person name="Numata K."/>
            <person name="Arakawa K."/>
        </authorList>
    </citation>
    <scope>NUCLEOTIDE SEQUENCE [LARGE SCALE GENOMIC DNA]</scope>
</reference>
<keyword evidence="2" id="KW-1185">Reference proteome</keyword>
<dbReference type="OrthoDB" id="418748at2759"/>
<proteinExistence type="predicted"/>
<dbReference type="EMBL" id="BGZK01000531">
    <property type="protein sequence ID" value="GBP48839.1"/>
    <property type="molecule type" value="Genomic_DNA"/>
</dbReference>
<sequence>MLEELFRKWFAREDTVPDDNVTATAYVIGAENEITMDKIVIALKHMKDGKTAGYVKVSPEILMRGGGMVTSLLYQLSHKCSNSRRLSSDRYKAIIVPLYKKKGSWQVCTNYRPINLLSVVGKLYAKIIIERVVKETENKIWDIQRGFLKE</sequence>
<dbReference type="AlphaFoldDB" id="A0A4C1WEH6"/>
<accession>A0A4C1WEH6</accession>
<evidence type="ECO:0008006" key="3">
    <source>
        <dbReference type="Google" id="ProtNLM"/>
    </source>
</evidence>